<protein>
    <submittedName>
        <fullName evidence="1">Uncharacterized protein</fullName>
    </submittedName>
</protein>
<evidence type="ECO:0000313" key="1">
    <source>
        <dbReference type="EMBL" id="KAI9201562.1"/>
    </source>
</evidence>
<reference evidence="1" key="1">
    <citation type="journal article" date="2022" name="Plant J.">
        <title>Strategies of tolerance reflected in two North American maple genomes.</title>
        <authorList>
            <person name="McEvoy S.L."/>
            <person name="Sezen U.U."/>
            <person name="Trouern-Trend A."/>
            <person name="McMahon S.M."/>
            <person name="Schaberg P.G."/>
            <person name="Yang J."/>
            <person name="Wegrzyn J.L."/>
            <person name="Swenson N.G."/>
        </authorList>
    </citation>
    <scope>NUCLEOTIDE SEQUENCE</scope>
    <source>
        <strain evidence="1">91603</strain>
    </source>
</reference>
<name>A0AAD5JUA5_ACENE</name>
<organism evidence="1 2">
    <name type="scientific">Acer negundo</name>
    <name type="common">Box elder</name>
    <dbReference type="NCBI Taxonomy" id="4023"/>
    <lineage>
        <taxon>Eukaryota</taxon>
        <taxon>Viridiplantae</taxon>
        <taxon>Streptophyta</taxon>
        <taxon>Embryophyta</taxon>
        <taxon>Tracheophyta</taxon>
        <taxon>Spermatophyta</taxon>
        <taxon>Magnoliopsida</taxon>
        <taxon>eudicotyledons</taxon>
        <taxon>Gunneridae</taxon>
        <taxon>Pentapetalae</taxon>
        <taxon>rosids</taxon>
        <taxon>malvids</taxon>
        <taxon>Sapindales</taxon>
        <taxon>Sapindaceae</taxon>
        <taxon>Hippocastanoideae</taxon>
        <taxon>Acereae</taxon>
        <taxon>Acer</taxon>
    </lineage>
</organism>
<comment type="caution">
    <text evidence="1">The sequence shown here is derived from an EMBL/GenBank/DDBJ whole genome shotgun (WGS) entry which is preliminary data.</text>
</comment>
<dbReference type="AlphaFoldDB" id="A0AAD5JUA5"/>
<accession>A0AAD5JUA5</accession>
<dbReference type="Proteomes" id="UP001064489">
    <property type="component" value="Chromosome 9"/>
</dbReference>
<proteinExistence type="predicted"/>
<reference evidence="1" key="2">
    <citation type="submission" date="2023-02" db="EMBL/GenBank/DDBJ databases">
        <authorList>
            <person name="Swenson N.G."/>
            <person name="Wegrzyn J.L."/>
            <person name="Mcevoy S.L."/>
        </authorList>
    </citation>
    <scope>NUCLEOTIDE SEQUENCE</scope>
    <source>
        <strain evidence="1">91603</strain>
        <tissue evidence="1">Leaf</tissue>
    </source>
</reference>
<evidence type="ECO:0000313" key="2">
    <source>
        <dbReference type="Proteomes" id="UP001064489"/>
    </source>
</evidence>
<sequence length="118" mass="12815">MVEEVGEDVMVQVVMDNALNYKKTDHIVGGGRINFVAHRHPVVCEAVAHEPTHLVARRTSAGHEGHIARRLHKAENLCREALKSLKPPNPPLKAAIAATVVALVVALVVEHCTVGRKN</sequence>
<gene>
    <name evidence="1" type="ORF">LWI28_025355</name>
</gene>
<keyword evidence="2" id="KW-1185">Reference proteome</keyword>
<dbReference type="EMBL" id="JAJSOW010000001">
    <property type="protein sequence ID" value="KAI9201562.1"/>
    <property type="molecule type" value="Genomic_DNA"/>
</dbReference>